<dbReference type="Gene3D" id="3.90.1570.10">
    <property type="entry name" value="tt1808, chain A"/>
    <property type="match status" value="1"/>
</dbReference>
<dbReference type="InterPro" id="IPR008538">
    <property type="entry name" value="Uma2"/>
</dbReference>
<dbReference type="STRING" id="1925591.BI308_08315"/>
<proteinExistence type="predicted"/>
<protein>
    <recommendedName>
        <fullName evidence="1">Putative restriction endonuclease domain-containing protein</fullName>
    </recommendedName>
</protein>
<evidence type="ECO:0000259" key="1">
    <source>
        <dbReference type="Pfam" id="PF05685"/>
    </source>
</evidence>
<dbReference type="Proteomes" id="UP000183940">
    <property type="component" value="Unassembled WGS sequence"/>
</dbReference>
<dbReference type="AlphaFoldDB" id="A0A1L9QTC9"/>
<dbReference type="PANTHER" id="PTHR47152:SF1">
    <property type="entry name" value="SLL1186 PROTEIN"/>
    <property type="match status" value="1"/>
</dbReference>
<organism evidence="2 3">
    <name type="scientific">Roseofilum reptotaenium AO1-A</name>
    <dbReference type="NCBI Taxonomy" id="1925591"/>
    <lineage>
        <taxon>Bacteria</taxon>
        <taxon>Bacillati</taxon>
        <taxon>Cyanobacteriota</taxon>
        <taxon>Cyanophyceae</taxon>
        <taxon>Desertifilales</taxon>
        <taxon>Desertifilaceae</taxon>
        <taxon>Roseofilum</taxon>
    </lineage>
</organism>
<gene>
    <name evidence="2" type="ORF">BI308_08315</name>
</gene>
<feature type="domain" description="Putative restriction endonuclease" evidence="1">
    <location>
        <begin position="24"/>
        <end position="180"/>
    </location>
</feature>
<dbReference type="EMBL" id="MLAW01000011">
    <property type="protein sequence ID" value="OJJ25955.1"/>
    <property type="molecule type" value="Genomic_DNA"/>
</dbReference>
<dbReference type="PANTHER" id="PTHR47152">
    <property type="entry name" value="SLR2084 PROTEIN-RELATED"/>
    <property type="match status" value="1"/>
</dbReference>
<name>A0A1L9QTC9_9CYAN</name>
<reference evidence="2" key="1">
    <citation type="submission" date="2016-10" db="EMBL/GenBank/DDBJ databases">
        <title>CRISPR-Cas defence system in Roseofilum reptotaenium: evidence of a bacteriophage-cyanobacterium arms race in the coral black band disease.</title>
        <authorList>
            <person name="Buerger P."/>
            <person name="Wood-Charlson E.M."/>
            <person name="Weynberg K.D."/>
            <person name="Willis B."/>
            <person name="Van Oppen M.J."/>
        </authorList>
    </citation>
    <scope>NUCLEOTIDE SEQUENCE [LARGE SCALE GENOMIC DNA]</scope>
    <source>
        <strain evidence="2">AO1-A</strain>
    </source>
</reference>
<dbReference type="InterPro" id="IPR012296">
    <property type="entry name" value="Nuclease_put_TT1808"/>
</dbReference>
<accession>A0A1L9QTC9</accession>
<keyword evidence="3" id="KW-1185">Reference proteome</keyword>
<dbReference type="Pfam" id="PF05685">
    <property type="entry name" value="Uma2"/>
    <property type="match status" value="1"/>
</dbReference>
<evidence type="ECO:0000313" key="2">
    <source>
        <dbReference type="EMBL" id="OJJ25955.1"/>
    </source>
</evidence>
<dbReference type="CDD" id="cd06260">
    <property type="entry name" value="DUF820-like"/>
    <property type="match status" value="1"/>
</dbReference>
<comment type="caution">
    <text evidence="2">The sequence shown here is derived from an EMBL/GenBank/DDBJ whole genome shotgun (WGS) entry which is preliminary data.</text>
</comment>
<sequence>MQVQVQQIRVAPGQQLLMTDISWSMYEQLLEELGEKRSSRINYSQGFLEIMVPLPEHEDNKVMISDFIKVLLEELDLEFRSLGSTTFKSTSMQQGVEADDCFYIEHEADIRGKKRIDVTVDPPPDLAIEIDITSRTPLNNYVNLGVRELWRFNGKRLEISVLQGGKYVQVQQSFHFPDFAVGQVIPEYLERSKIEGRNRVIKEFRAWVRKQTVYRE</sequence>
<evidence type="ECO:0000313" key="3">
    <source>
        <dbReference type="Proteomes" id="UP000183940"/>
    </source>
</evidence>